<dbReference type="AlphaFoldDB" id="A0A4Y2LBQ2"/>
<dbReference type="Proteomes" id="UP000499080">
    <property type="component" value="Unassembled WGS sequence"/>
</dbReference>
<organism evidence="2 3">
    <name type="scientific">Araneus ventricosus</name>
    <name type="common">Orbweaver spider</name>
    <name type="synonym">Epeira ventricosa</name>
    <dbReference type="NCBI Taxonomy" id="182803"/>
    <lineage>
        <taxon>Eukaryota</taxon>
        <taxon>Metazoa</taxon>
        <taxon>Ecdysozoa</taxon>
        <taxon>Arthropoda</taxon>
        <taxon>Chelicerata</taxon>
        <taxon>Arachnida</taxon>
        <taxon>Araneae</taxon>
        <taxon>Araneomorphae</taxon>
        <taxon>Entelegynae</taxon>
        <taxon>Araneoidea</taxon>
        <taxon>Araneidae</taxon>
        <taxon>Araneus</taxon>
    </lineage>
</organism>
<dbReference type="EMBL" id="BGPR01005624">
    <property type="protein sequence ID" value="GBN11904.1"/>
    <property type="molecule type" value="Genomic_DNA"/>
</dbReference>
<sequence>MLFHKQTEKLSPRQINHLNFIAQFTVDIKHISGKDNVVADALSRIESISTWKILNRLPTQRIFHHLLSTGRINQNQFGFTPGRSAPEAIIQLKNWISMARDQGKHSVIISLDVQSAFIRVWWPLVLHNLKRMDCPKNLFGLTASFLDNRSISLQYGENSISKNYTIGCPQGSNSGPLLWLLVINDALEIDFPTDVRLLAYADDLYLFVVATGKHTIKSRATEALEMLNNWSHKARVQFAHEKTQLIPFGKKGRQKHPLYCSFAGRSIKLARQMKILGVVLDDGLNGKAHLNLIGDKILKILNRLTVAKSNTGLSGRVLKALYKSALERILVYAAPARWTGTVKQIDKINSIQRQVLLAITGAFLTTSTAALQVISGVEPADLVCELESAVYMLKHAFTNVQFLGVDLDGQTMEKYVPT</sequence>
<reference evidence="2 3" key="1">
    <citation type="journal article" date="2019" name="Sci. Rep.">
        <title>Orb-weaving spider Araneus ventricosus genome elucidates the spidroin gene catalogue.</title>
        <authorList>
            <person name="Kono N."/>
            <person name="Nakamura H."/>
            <person name="Ohtoshi R."/>
            <person name="Moran D.A.P."/>
            <person name="Shinohara A."/>
            <person name="Yoshida Y."/>
            <person name="Fujiwara M."/>
            <person name="Mori M."/>
            <person name="Tomita M."/>
            <person name="Arakawa K."/>
        </authorList>
    </citation>
    <scope>NUCLEOTIDE SEQUENCE [LARGE SCALE GENOMIC DNA]</scope>
</reference>
<dbReference type="InterPro" id="IPR000477">
    <property type="entry name" value="RT_dom"/>
</dbReference>
<dbReference type="OrthoDB" id="6437707at2759"/>
<dbReference type="SUPFAM" id="SSF56672">
    <property type="entry name" value="DNA/RNA polymerases"/>
    <property type="match status" value="1"/>
</dbReference>
<protein>
    <recommendedName>
        <fullName evidence="1">Reverse transcriptase domain-containing protein</fullName>
    </recommendedName>
</protein>
<dbReference type="PANTHER" id="PTHR33481:SF1">
    <property type="entry name" value="ENDONUCLEASE_EXONUCLEASE_PHOSPHATASE DOMAIN-CONTAINING PROTEIN-RELATED"/>
    <property type="match status" value="1"/>
</dbReference>
<evidence type="ECO:0000313" key="3">
    <source>
        <dbReference type="Proteomes" id="UP000499080"/>
    </source>
</evidence>
<dbReference type="GO" id="GO:0071897">
    <property type="term" value="P:DNA biosynthetic process"/>
    <property type="evidence" value="ECO:0007669"/>
    <property type="project" value="UniProtKB-ARBA"/>
</dbReference>
<comment type="caution">
    <text evidence="2">The sequence shown here is derived from an EMBL/GenBank/DDBJ whole genome shotgun (WGS) entry which is preliminary data.</text>
</comment>
<evidence type="ECO:0000259" key="1">
    <source>
        <dbReference type="PROSITE" id="PS50878"/>
    </source>
</evidence>
<name>A0A4Y2LBQ2_ARAVE</name>
<evidence type="ECO:0000313" key="2">
    <source>
        <dbReference type="EMBL" id="GBN11904.1"/>
    </source>
</evidence>
<dbReference type="Pfam" id="PF00078">
    <property type="entry name" value="RVT_1"/>
    <property type="match status" value="1"/>
</dbReference>
<accession>A0A4Y2LBQ2</accession>
<dbReference type="CDD" id="cd01650">
    <property type="entry name" value="RT_nLTR_like"/>
    <property type="match status" value="1"/>
</dbReference>
<feature type="domain" description="Reverse transcriptase" evidence="1">
    <location>
        <begin position="1"/>
        <end position="267"/>
    </location>
</feature>
<dbReference type="InterPro" id="IPR043502">
    <property type="entry name" value="DNA/RNA_pol_sf"/>
</dbReference>
<dbReference type="PANTHER" id="PTHR33481">
    <property type="entry name" value="REVERSE TRANSCRIPTASE"/>
    <property type="match status" value="1"/>
</dbReference>
<dbReference type="PROSITE" id="PS50878">
    <property type="entry name" value="RT_POL"/>
    <property type="match status" value="1"/>
</dbReference>
<proteinExistence type="predicted"/>
<gene>
    <name evidence="2" type="primary">R1A1-elementORF2_251</name>
    <name evidence="2" type="ORF">AVEN_263870_1</name>
</gene>
<keyword evidence="3" id="KW-1185">Reference proteome</keyword>